<comment type="caution">
    <text evidence="2">The sequence shown here is derived from an EMBL/GenBank/DDBJ whole genome shotgun (WGS) entry which is preliminary data.</text>
</comment>
<protein>
    <submittedName>
        <fullName evidence="2">Abi family protein</fullName>
    </submittedName>
</protein>
<dbReference type="InterPro" id="IPR011664">
    <property type="entry name" value="Abi_system_AbiD/AbiF-like"/>
</dbReference>
<accession>A0ABS3FW07</accession>
<dbReference type="Proteomes" id="UP000664844">
    <property type="component" value="Unassembled WGS sequence"/>
</dbReference>
<gene>
    <name evidence="2" type="ORF">J0895_19905</name>
</gene>
<organism evidence="2 3">
    <name type="scientific">Phormidium pseudopriestleyi FRX01</name>
    <dbReference type="NCBI Taxonomy" id="1759528"/>
    <lineage>
        <taxon>Bacteria</taxon>
        <taxon>Bacillati</taxon>
        <taxon>Cyanobacteriota</taxon>
        <taxon>Cyanophyceae</taxon>
        <taxon>Oscillatoriophycideae</taxon>
        <taxon>Oscillatoriales</taxon>
        <taxon>Oscillatoriaceae</taxon>
        <taxon>Phormidium</taxon>
    </lineage>
</organism>
<evidence type="ECO:0000256" key="1">
    <source>
        <dbReference type="SAM" id="Coils"/>
    </source>
</evidence>
<proteinExistence type="predicted"/>
<sequence>MNEWDTLIPLVSAARLQPYLNAANQNKEEALELYKLNIKLSETLYPFLSIFEVTLRNRIAAVLIAKYGGNWFNGNGGSWVDERGTSMTSYNDELDQLNKTKEKLNTQRKNLVLDNIIAELNLGFWTGMLKDSYQKTIWHHHIADLFPDVNPKNYNLKRNIKKIRGQADNIRRCRNRVFHHDPLFVGSYSFQNLLTNYLEGYQLISWLSQDIFRLLTSQDIFLKTVVKIPRNHWEFIMPRSSSNSQLIISKIVDFQENI</sequence>
<dbReference type="EMBL" id="JAFLQW010000523">
    <property type="protein sequence ID" value="MBO0351299.1"/>
    <property type="molecule type" value="Genomic_DNA"/>
</dbReference>
<feature type="coiled-coil region" evidence="1">
    <location>
        <begin position="87"/>
        <end position="114"/>
    </location>
</feature>
<evidence type="ECO:0000313" key="3">
    <source>
        <dbReference type="Proteomes" id="UP000664844"/>
    </source>
</evidence>
<dbReference type="RefSeq" id="WP_207089745.1">
    <property type="nucleotide sequence ID" value="NZ_JAFLQW010000523.1"/>
</dbReference>
<name>A0ABS3FW07_9CYAN</name>
<evidence type="ECO:0000313" key="2">
    <source>
        <dbReference type="EMBL" id="MBO0351299.1"/>
    </source>
</evidence>
<keyword evidence="1" id="KW-0175">Coiled coil</keyword>
<keyword evidence="3" id="KW-1185">Reference proteome</keyword>
<reference evidence="2 3" key="1">
    <citation type="submission" date="2021-03" db="EMBL/GenBank/DDBJ databases">
        <title>Metabolic Capacity of the Antarctic Cyanobacterium Phormidium pseudopriestleyi that Sustains Oxygenic Photosynthesis in the Presence of Hydrogen Sulfide.</title>
        <authorList>
            <person name="Lumian J.E."/>
            <person name="Jungblut A.D."/>
            <person name="Dillon M.L."/>
            <person name="Hawes I."/>
            <person name="Doran P.T."/>
            <person name="Mackey T.J."/>
            <person name="Dick G.J."/>
            <person name="Grettenberger C.L."/>
            <person name="Sumner D.Y."/>
        </authorList>
    </citation>
    <scope>NUCLEOTIDE SEQUENCE [LARGE SCALE GENOMIC DNA]</scope>
    <source>
        <strain evidence="2 3">FRX01</strain>
    </source>
</reference>
<dbReference type="Pfam" id="PF07751">
    <property type="entry name" value="Abi_2"/>
    <property type="match status" value="1"/>
</dbReference>